<dbReference type="EMBL" id="JBHSQW010000025">
    <property type="protein sequence ID" value="MFC5994867.1"/>
    <property type="molecule type" value="Genomic_DNA"/>
</dbReference>
<name>A0ABW1J344_9PSEU</name>
<dbReference type="RefSeq" id="WP_379584884.1">
    <property type="nucleotide sequence ID" value="NZ_JBHSQW010000025.1"/>
</dbReference>
<dbReference type="EC" id="3.1.-.-" evidence="4"/>
<dbReference type="Proteomes" id="UP001596302">
    <property type="component" value="Unassembled WGS sequence"/>
</dbReference>
<evidence type="ECO:0000256" key="1">
    <source>
        <dbReference type="ARBA" id="ARBA00022729"/>
    </source>
</evidence>
<evidence type="ECO:0000313" key="4">
    <source>
        <dbReference type="EMBL" id="MFC5994867.1"/>
    </source>
</evidence>
<feature type="domain" description="Calcineurin-like phosphoesterase" evidence="3">
    <location>
        <begin position="62"/>
        <end position="242"/>
    </location>
</feature>
<keyword evidence="2 4" id="KW-0378">Hydrolase</keyword>
<proteinExistence type="predicted"/>
<keyword evidence="1" id="KW-0732">Signal</keyword>
<comment type="caution">
    <text evidence="4">The sequence shown here is derived from an EMBL/GenBank/DDBJ whole genome shotgun (WGS) entry which is preliminary data.</text>
</comment>
<dbReference type="PANTHER" id="PTHR10161:SF14">
    <property type="entry name" value="TARTRATE-RESISTANT ACID PHOSPHATASE TYPE 5"/>
    <property type="match status" value="1"/>
</dbReference>
<dbReference type="InterPro" id="IPR004843">
    <property type="entry name" value="Calcineurin-like_PHP"/>
</dbReference>
<evidence type="ECO:0000313" key="5">
    <source>
        <dbReference type="Proteomes" id="UP001596302"/>
    </source>
</evidence>
<dbReference type="InterPro" id="IPR051558">
    <property type="entry name" value="Metallophosphoesterase_PAP"/>
</dbReference>
<evidence type="ECO:0000259" key="3">
    <source>
        <dbReference type="Pfam" id="PF00149"/>
    </source>
</evidence>
<organism evidence="4 5">
    <name type="scientific">Pseudonocardia hispaniensis</name>
    <dbReference type="NCBI Taxonomy" id="904933"/>
    <lineage>
        <taxon>Bacteria</taxon>
        <taxon>Bacillati</taxon>
        <taxon>Actinomycetota</taxon>
        <taxon>Actinomycetes</taxon>
        <taxon>Pseudonocardiales</taxon>
        <taxon>Pseudonocardiaceae</taxon>
        <taxon>Pseudonocardia</taxon>
    </lineage>
</organism>
<dbReference type="SUPFAM" id="SSF56300">
    <property type="entry name" value="Metallo-dependent phosphatases"/>
    <property type="match status" value="1"/>
</dbReference>
<dbReference type="Gene3D" id="3.60.21.10">
    <property type="match status" value="1"/>
</dbReference>
<accession>A0ABW1J344</accession>
<gene>
    <name evidence="4" type="ORF">ACFQE5_11670</name>
</gene>
<reference evidence="5" key="1">
    <citation type="journal article" date="2019" name="Int. J. Syst. Evol. Microbiol.">
        <title>The Global Catalogue of Microorganisms (GCM) 10K type strain sequencing project: providing services to taxonomists for standard genome sequencing and annotation.</title>
        <authorList>
            <consortium name="The Broad Institute Genomics Platform"/>
            <consortium name="The Broad Institute Genome Sequencing Center for Infectious Disease"/>
            <person name="Wu L."/>
            <person name="Ma J."/>
        </authorList>
    </citation>
    <scope>NUCLEOTIDE SEQUENCE [LARGE SCALE GENOMIC DNA]</scope>
    <source>
        <strain evidence="5">CCM 8391</strain>
    </source>
</reference>
<dbReference type="GO" id="GO:0016787">
    <property type="term" value="F:hydrolase activity"/>
    <property type="evidence" value="ECO:0007669"/>
    <property type="project" value="UniProtKB-KW"/>
</dbReference>
<dbReference type="Pfam" id="PF00149">
    <property type="entry name" value="Metallophos"/>
    <property type="match status" value="1"/>
</dbReference>
<protein>
    <submittedName>
        <fullName evidence="4">Metallophosphoesterase family protein</fullName>
        <ecNumber evidence="4">3.1.-.-</ecNumber>
    </submittedName>
</protein>
<dbReference type="InterPro" id="IPR029052">
    <property type="entry name" value="Metallo-depent_PP-like"/>
</dbReference>
<sequence>MVSGRRRALVLVVLALVLAAVGVQLVRGWPPAWPWTSAPDPRADPPAAGEPYPGWNTRPAVRLAVAGDVGTGGAAARATGAAMDRLEESGEFDAVLLLGDNIYPDGDVAAVQSAVFEPFGPVLDGGTDLLAVLGNHDVRTDDGEPQLAALGMPDRWYHVRIGPVELIMLDSTRVEDPEQLAWLERTLAAAAADGVRWTVVAQHHPPRSAGRHGSHQPSRRLLVPLFERFGVDLVLAGHDHDYQRSIPQDGIVYVVSGGAATLRPTGREPFTAASASVYHFVELAAFDDRLELRAVDQQGRVFDRWTTAAP</sequence>
<dbReference type="PANTHER" id="PTHR10161">
    <property type="entry name" value="TARTRATE-RESISTANT ACID PHOSPHATASE TYPE 5"/>
    <property type="match status" value="1"/>
</dbReference>
<evidence type="ECO:0000256" key="2">
    <source>
        <dbReference type="ARBA" id="ARBA00022801"/>
    </source>
</evidence>
<keyword evidence="5" id="KW-1185">Reference proteome</keyword>